<evidence type="ECO:0000256" key="1">
    <source>
        <dbReference type="SAM" id="MobiDB-lite"/>
    </source>
</evidence>
<gene>
    <name evidence="2" type="ORF">EVOR1521_LOCUS19653</name>
</gene>
<proteinExistence type="predicted"/>
<sequence>MGASALVSTERWLPVNTTSPPPSASPRKGWEDGQRLKGLSGDPVDVQGCSALVRTLRKALKANFMSNGRPAPTSFWRKAAYRGGQLANLLAPEEICEVLGALADAKLRWRQDPKATEGLQLFAHFASEEIGSFTPIQMGEILGSFARLDFLHEDLLQAVARTVEVTVASDSGRFSNEAAVSLLSAYHAQAVANQPMLRALSRLFMRRIVREPLTPAQIAKVAIAFSDLRARDVGLFNATTLGLCRPKAVEALSWPELADVAVAYASLRLHSESLFGRSPGQQLRWRAPVHSEGGFAVKTGALVSCNKGIMIV</sequence>
<comment type="caution">
    <text evidence="2">The sequence shown here is derived from an EMBL/GenBank/DDBJ whole genome shotgun (WGS) entry which is preliminary data.</text>
</comment>
<name>A0AA36IYE7_9DINO</name>
<keyword evidence="3" id="KW-1185">Reference proteome</keyword>
<evidence type="ECO:0000313" key="2">
    <source>
        <dbReference type="EMBL" id="CAJ1395158.1"/>
    </source>
</evidence>
<dbReference type="Proteomes" id="UP001178507">
    <property type="component" value="Unassembled WGS sequence"/>
</dbReference>
<dbReference type="AlphaFoldDB" id="A0AA36IYE7"/>
<feature type="region of interest" description="Disordered" evidence="1">
    <location>
        <begin position="1"/>
        <end position="35"/>
    </location>
</feature>
<organism evidence="2 3">
    <name type="scientific">Effrenium voratum</name>
    <dbReference type="NCBI Taxonomy" id="2562239"/>
    <lineage>
        <taxon>Eukaryota</taxon>
        <taxon>Sar</taxon>
        <taxon>Alveolata</taxon>
        <taxon>Dinophyceae</taxon>
        <taxon>Suessiales</taxon>
        <taxon>Symbiodiniaceae</taxon>
        <taxon>Effrenium</taxon>
    </lineage>
</organism>
<protein>
    <submittedName>
        <fullName evidence="2">Uncharacterized protein</fullName>
    </submittedName>
</protein>
<evidence type="ECO:0000313" key="3">
    <source>
        <dbReference type="Proteomes" id="UP001178507"/>
    </source>
</evidence>
<accession>A0AA36IYE7</accession>
<dbReference type="EMBL" id="CAUJNA010003068">
    <property type="protein sequence ID" value="CAJ1395158.1"/>
    <property type="molecule type" value="Genomic_DNA"/>
</dbReference>
<reference evidence="2" key="1">
    <citation type="submission" date="2023-08" db="EMBL/GenBank/DDBJ databases">
        <authorList>
            <person name="Chen Y."/>
            <person name="Shah S."/>
            <person name="Dougan E. K."/>
            <person name="Thang M."/>
            <person name="Chan C."/>
        </authorList>
    </citation>
    <scope>NUCLEOTIDE SEQUENCE</scope>
</reference>